<dbReference type="InterPro" id="IPR000980">
    <property type="entry name" value="SH2"/>
</dbReference>
<evidence type="ECO:0000313" key="4">
    <source>
        <dbReference type="Proteomes" id="UP000193380"/>
    </source>
</evidence>
<dbReference type="InterPro" id="IPR051853">
    <property type="entry name" value="SH2-Ras-GEF_adapter"/>
</dbReference>
<dbReference type="Pfam" id="PF00017">
    <property type="entry name" value="SH2"/>
    <property type="match status" value="1"/>
</dbReference>
<dbReference type="Proteomes" id="UP000193380">
    <property type="component" value="Unassembled WGS sequence"/>
</dbReference>
<dbReference type="PANTHER" id="PTHR14247">
    <property type="entry name" value="BREAST CANCER ANTI-ESTROGEN RESISTANCE PROTEIN 3 HOMOLOG-LIKE PROTEIN"/>
    <property type="match status" value="1"/>
</dbReference>
<protein>
    <recommendedName>
        <fullName evidence="2">SH2 domain-containing protein</fullName>
    </recommendedName>
</protein>
<dbReference type="PRINTS" id="PR00401">
    <property type="entry name" value="SH2DOMAIN"/>
</dbReference>
<evidence type="ECO:0000256" key="1">
    <source>
        <dbReference type="PROSITE-ProRule" id="PRU00191"/>
    </source>
</evidence>
<evidence type="ECO:0000313" key="3">
    <source>
        <dbReference type="EMBL" id="CDQ94836.1"/>
    </source>
</evidence>
<proteinExistence type="predicted"/>
<accession>A0A060YT03</accession>
<dbReference type="AlphaFoldDB" id="A0A060YT03"/>
<dbReference type="STRING" id="8022.A0A060YT03"/>
<dbReference type="PaxDb" id="8022-A0A060YT03"/>
<dbReference type="Gene3D" id="3.30.505.10">
    <property type="entry name" value="SH2 domain"/>
    <property type="match status" value="1"/>
</dbReference>
<keyword evidence="1" id="KW-0727">SH2 domain</keyword>
<dbReference type="SMART" id="SM00252">
    <property type="entry name" value="SH2"/>
    <property type="match status" value="1"/>
</dbReference>
<sequence>MDSLKKELEEELKLSTDDLRSHAWYHGPIGREGAEALLERDGDFLVRDTASSPGDYVLSCYWKDEPMHFKIIKVVLRPKKVCFCVCAILFMFEGDWFDVGPCVCYNDVVLQGGTGLMCVRGSVCVL</sequence>
<evidence type="ECO:0000259" key="2">
    <source>
        <dbReference type="PROSITE" id="PS50001"/>
    </source>
</evidence>
<gene>
    <name evidence="3" type="ORF">GSONMT00025957001</name>
</gene>
<organism evidence="3 4">
    <name type="scientific">Oncorhynchus mykiss</name>
    <name type="common">Rainbow trout</name>
    <name type="synonym">Salmo gairdneri</name>
    <dbReference type="NCBI Taxonomy" id="8022"/>
    <lineage>
        <taxon>Eukaryota</taxon>
        <taxon>Metazoa</taxon>
        <taxon>Chordata</taxon>
        <taxon>Craniata</taxon>
        <taxon>Vertebrata</taxon>
        <taxon>Euteleostomi</taxon>
        <taxon>Actinopterygii</taxon>
        <taxon>Neopterygii</taxon>
        <taxon>Teleostei</taxon>
        <taxon>Protacanthopterygii</taxon>
        <taxon>Salmoniformes</taxon>
        <taxon>Salmonidae</taxon>
        <taxon>Salmoninae</taxon>
        <taxon>Oncorhynchus</taxon>
    </lineage>
</organism>
<dbReference type="EMBL" id="FR918751">
    <property type="protein sequence ID" value="CDQ94836.1"/>
    <property type="molecule type" value="Genomic_DNA"/>
</dbReference>
<name>A0A060YT03_ONCMY</name>
<feature type="domain" description="SH2" evidence="2">
    <location>
        <begin position="24"/>
        <end position="71"/>
    </location>
</feature>
<dbReference type="PANTHER" id="PTHR14247:SF11">
    <property type="entry name" value="SH2 DOMAIN-CONTAINING PROTEIN 3A"/>
    <property type="match status" value="1"/>
</dbReference>
<dbReference type="PROSITE" id="PS50001">
    <property type="entry name" value="SH2"/>
    <property type="match status" value="1"/>
</dbReference>
<dbReference type="FunFam" id="3.30.505.10:FF:000013">
    <property type="entry name" value="SH2 domain-containing protein 3C isoform X1"/>
    <property type="match status" value="1"/>
</dbReference>
<reference evidence="3" key="1">
    <citation type="journal article" date="2014" name="Nat. Commun.">
        <title>The rainbow trout genome provides novel insights into evolution after whole-genome duplication in vertebrates.</title>
        <authorList>
            <person name="Berthelot C."/>
            <person name="Brunet F."/>
            <person name="Chalopin D."/>
            <person name="Juanchich A."/>
            <person name="Bernard M."/>
            <person name="Noel B."/>
            <person name="Bento P."/>
            <person name="Da Silva C."/>
            <person name="Labadie K."/>
            <person name="Alberti A."/>
            <person name="Aury J.M."/>
            <person name="Louis A."/>
            <person name="Dehais P."/>
            <person name="Bardou P."/>
            <person name="Montfort J."/>
            <person name="Klopp C."/>
            <person name="Cabau C."/>
            <person name="Gaspin C."/>
            <person name="Thorgaard G.H."/>
            <person name="Boussaha M."/>
            <person name="Quillet E."/>
            <person name="Guyomard R."/>
            <person name="Galiana D."/>
            <person name="Bobe J."/>
            <person name="Volff J.N."/>
            <person name="Genet C."/>
            <person name="Wincker P."/>
            <person name="Jaillon O."/>
            <person name="Roest Crollius H."/>
            <person name="Guiguen Y."/>
        </authorList>
    </citation>
    <scope>NUCLEOTIDE SEQUENCE [LARGE SCALE GENOMIC DNA]</scope>
</reference>
<dbReference type="SUPFAM" id="SSF55550">
    <property type="entry name" value="SH2 domain"/>
    <property type="match status" value="1"/>
</dbReference>
<reference evidence="3" key="2">
    <citation type="submission" date="2014-03" db="EMBL/GenBank/DDBJ databases">
        <authorList>
            <person name="Genoscope - CEA"/>
        </authorList>
    </citation>
    <scope>NUCLEOTIDE SEQUENCE</scope>
</reference>
<dbReference type="InterPro" id="IPR036860">
    <property type="entry name" value="SH2_dom_sf"/>
</dbReference>